<feature type="domain" description="Gem-associated protein 5 TPR" evidence="2">
    <location>
        <begin position="881"/>
        <end position="972"/>
    </location>
</feature>
<dbReference type="SUPFAM" id="SSF50978">
    <property type="entry name" value="WD40 repeat-like"/>
    <property type="match status" value="2"/>
</dbReference>
<dbReference type="GO" id="GO:0003730">
    <property type="term" value="F:mRNA 3'-UTR binding"/>
    <property type="evidence" value="ECO:0007669"/>
    <property type="project" value="TreeGrafter"/>
</dbReference>
<dbReference type="InterPro" id="IPR036322">
    <property type="entry name" value="WD40_repeat_dom_sf"/>
</dbReference>
<evidence type="ECO:0000259" key="2">
    <source>
        <dbReference type="Pfam" id="PF23774"/>
    </source>
</evidence>
<dbReference type="InterPro" id="IPR015943">
    <property type="entry name" value="WD40/YVTN_repeat-like_dom_sf"/>
</dbReference>
<organism evidence="3 4">
    <name type="scientific">Effrenium voratum</name>
    <dbReference type="NCBI Taxonomy" id="2562239"/>
    <lineage>
        <taxon>Eukaryota</taxon>
        <taxon>Sar</taxon>
        <taxon>Alveolata</taxon>
        <taxon>Dinophyceae</taxon>
        <taxon>Suessiales</taxon>
        <taxon>Symbiodiniaceae</taxon>
        <taxon>Effrenium</taxon>
    </lineage>
</organism>
<keyword evidence="4" id="KW-1185">Reference proteome</keyword>
<dbReference type="Proteomes" id="UP001178507">
    <property type="component" value="Unassembled WGS sequence"/>
</dbReference>
<dbReference type="PANTHER" id="PTHR46362:SF1">
    <property type="entry name" value="GEM-ASSOCIATED PROTEIN 5"/>
    <property type="match status" value="1"/>
</dbReference>
<dbReference type="InterPro" id="IPR052640">
    <property type="entry name" value="Gemin-5"/>
</dbReference>
<proteinExistence type="predicted"/>
<reference evidence="3" key="1">
    <citation type="submission" date="2023-08" db="EMBL/GenBank/DDBJ databases">
        <authorList>
            <person name="Chen Y."/>
            <person name="Shah S."/>
            <person name="Dougan E. K."/>
            <person name="Thang M."/>
            <person name="Chan C."/>
        </authorList>
    </citation>
    <scope>NUCLEOTIDE SEQUENCE</scope>
</reference>
<dbReference type="PANTHER" id="PTHR46362">
    <property type="entry name" value="GEM-ASSOCIATED PROTEIN 5"/>
    <property type="match status" value="1"/>
</dbReference>
<keyword evidence="1" id="KW-0853">WD repeat</keyword>
<evidence type="ECO:0000313" key="3">
    <source>
        <dbReference type="EMBL" id="CAJ1407538.1"/>
    </source>
</evidence>
<dbReference type="GO" id="GO:0005634">
    <property type="term" value="C:nucleus"/>
    <property type="evidence" value="ECO:0007669"/>
    <property type="project" value="TreeGrafter"/>
</dbReference>
<dbReference type="Gene3D" id="2.130.10.10">
    <property type="entry name" value="YVTN repeat-like/Quinoprotein amine dehydrogenase"/>
    <property type="match status" value="2"/>
</dbReference>
<dbReference type="InterPro" id="IPR056421">
    <property type="entry name" value="TPR_GEMI5"/>
</dbReference>
<evidence type="ECO:0000313" key="4">
    <source>
        <dbReference type="Proteomes" id="UP001178507"/>
    </source>
</evidence>
<dbReference type="Pfam" id="PF23774">
    <property type="entry name" value="TPR_GEMI5"/>
    <property type="match status" value="1"/>
</dbReference>
<accession>A0AA36JJS6</accession>
<protein>
    <recommendedName>
        <fullName evidence="2">Gem-associated protein 5 TPR domain-containing protein</fullName>
    </recommendedName>
</protein>
<gene>
    <name evidence="3" type="ORF">EVOR1521_LOCUS29196</name>
</gene>
<dbReference type="GO" id="GO:0032797">
    <property type="term" value="C:SMN complex"/>
    <property type="evidence" value="ECO:0007669"/>
    <property type="project" value="TreeGrafter"/>
</dbReference>
<dbReference type="SMART" id="SM00320">
    <property type="entry name" value="WD40"/>
    <property type="match status" value="6"/>
</dbReference>
<dbReference type="EMBL" id="CAUJNA010003674">
    <property type="protein sequence ID" value="CAJ1407538.1"/>
    <property type="molecule type" value="Genomic_DNA"/>
</dbReference>
<feature type="repeat" description="WD" evidence="1">
    <location>
        <begin position="631"/>
        <end position="668"/>
    </location>
</feature>
<dbReference type="InterPro" id="IPR001680">
    <property type="entry name" value="WD40_rpt"/>
</dbReference>
<dbReference type="PROSITE" id="PS50294">
    <property type="entry name" value="WD_REPEATS_REGION"/>
    <property type="match status" value="1"/>
</dbReference>
<evidence type="ECO:0000256" key="1">
    <source>
        <dbReference type="PROSITE-ProRule" id="PRU00221"/>
    </source>
</evidence>
<dbReference type="GO" id="GO:0000387">
    <property type="term" value="P:spliceosomal snRNP assembly"/>
    <property type="evidence" value="ECO:0007669"/>
    <property type="project" value="TreeGrafter"/>
</dbReference>
<dbReference type="PROSITE" id="PS50082">
    <property type="entry name" value="WD_REPEATS_2"/>
    <property type="match status" value="1"/>
</dbReference>
<name>A0AA36JJS6_9DINO</name>
<sequence>MLAVEVLFPTSPNWYSSHVADVLSDGTVAVATNQAVTFFAATSRQVSSILPLRSRVTGVALADGVVAACCTDRVVHSYRLELLENLGFHKEHHAEPSALIIVKGSVISGDKRGTLCIWVPGAAKKVERMVPQKDSVICLSANSVGTHLAVGYHSGNVAVVDLESRVFLCFRLRASVQSLSWIPGENGLVSACQDQSVQLWRLPSELAGAEEPSAEQQISPAAQSRDDSKNWICVCALSGSMILFSGSRGELFCWEEGRKPSRAAPLHTRPIFGMKAVGSDHVLTAGMDRFIVLWSCRVMSCYVFLASAFRALGFTFARSTTPGAAPQMKWRFCCLGGHVTAVRADANIACIGCGDNSLRVMDLMHREHRQHCWVAWKGLRTAVTCLASSGRGAWGYGLQDGSFGVLAVNASDGPGPAEPLCTRSHPSPVSDVCWMQLAIREAHKESQETESRGPKKGKKDCGEDCRSLLQGLGLLSLSTGRVLLTPVGGSSSVVQLLPLAGVPAQPCAAALWPLAGKLSKRGEEVLVIAAMHKAGETSVETNSFQFFCLAEGAEDLRCMGLATADGLDGGVTKMSLCATSDGPTCGRLACGTSKGGLAVFHLQWPPSAASAAAAQAVDGGMPPAMSPEALVRCHSKAVVDVQWRPGSSQESQLLSAGQDGSVKVWSLEFKPTALKLRSNANPTSGALLAACWDASGEESAVLAGGRDQIAFRWLPEAADVAPVAVPMHMPKEKEAPPSQPRVSAARVKAATKAVPKAASTAKEKSSLLSQTSAALYQQSSKARAMELARVALEGDDDSLWPGEPLRADSADGTLLEAVFINRQSLAEQWLQLELSQADGHRAWLLQTWADEDVEPELGAPPVSAAWLWAALARDRNEALAQLVANDAENIHHRVVAALALGRLEDAVGLYLSQELLAEALLLARLRLPSRHPLVLHIYRGWAQDFQRRGRQDQSALCFFATKELGKAMSQLEDWLALPRAPLGPDPLRLAAAFAAAKAAARLKVDGMPDGRGQGDSEDDADYDATLAFDHRSWWGRPELRAAVQAWKRCIVEALHMGDACSALRLARVGPLKRALTEGERFLRGALAGYASAMAWWVQLQKQPEAESPTFSSFLESASLEEEVDWDFEWRALTWLPAYAATEDPLLCAAVELGRGCASLASGGRGDDPEAPWTHLLTAMDALMRGASTALQSMQADGPSPAQAEGFLLAAEPLRRLAGLRRPGESSPRDMCVKAVADLTAEKLRAAGRRDEDVKDSNRWDMMGRVLFGRPDCSLSDIFFLGFGFSRLKHSNEDPLRLDELRSVVRKLPLEAAPDAWLVAQEIQQAVLGAAAGCGLQGVAVGVQAQEDVATSEMMIKHCVSTLQELHSTVPGLVPLAFLGWRSRWSSQSRPAEDLPEYMGDEEPEVHGPAAVTLQLLAALAELLDAPGAEPPSELLGLEAFPGLCWAQRLALLRGPGLHSACDLLAELR</sequence>
<comment type="caution">
    <text evidence="3">The sequence shown here is derived from an EMBL/GenBank/DDBJ whole genome shotgun (WGS) entry which is preliminary data.</text>
</comment>